<evidence type="ECO:0000256" key="1">
    <source>
        <dbReference type="SAM" id="MobiDB-lite"/>
    </source>
</evidence>
<feature type="compositionally biased region" description="Basic and acidic residues" evidence="1">
    <location>
        <begin position="118"/>
        <end position="130"/>
    </location>
</feature>
<keyword evidence="3" id="KW-1185">Reference proteome</keyword>
<feature type="compositionally biased region" description="Basic and acidic residues" evidence="1">
    <location>
        <begin position="263"/>
        <end position="272"/>
    </location>
</feature>
<comment type="caution">
    <text evidence="2">The sequence shown here is derived from an EMBL/GenBank/DDBJ whole genome shotgun (WGS) entry which is preliminary data.</text>
</comment>
<dbReference type="Proteomes" id="UP001172155">
    <property type="component" value="Unassembled WGS sequence"/>
</dbReference>
<feature type="compositionally biased region" description="Low complexity" evidence="1">
    <location>
        <begin position="7"/>
        <end position="33"/>
    </location>
</feature>
<accession>A0AA40KBM6</accession>
<name>A0AA40KBM6_9PEZI</name>
<gene>
    <name evidence="2" type="ORF">B0T18DRAFT_395647</name>
</gene>
<feature type="region of interest" description="Disordered" evidence="1">
    <location>
        <begin position="102"/>
        <end position="206"/>
    </location>
</feature>
<organism evidence="2 3">
    <name type="scientific">Schizothecium vesticola</name>
    <dbReference type="NCBI Taxonomy" id="314040"/>
    <lineage>
        <taxon>Eukaryota</taxon>
        <taxon>Fungi</taxon>
        <taxon>Dikarya</taxon>
        <taxon>Ascomycota</taxon>
        <taxon>Pezizomycotina</taxon>
        <taxon>Sordariomycetes</taxon>
        <taxon>Sordariomycetidae</taxon>
        <taxon>Sordariales</taxon>
        <taxon>Schizotheciaceae</taxon>
        <taxon>Schizothecium</taxon>
    </lineage>
</organism>
<sequence>MTRGRRSSSASRSSSSRSKSRAPSRSQSRAPSRSKSRGPPALSRHPSSSAPAAEKDHPSGGSGGGPDLKNSLLFLGTIAAAAFTAHKVWPKGVLYGHKDDWEHEHEHEKKSCRKTPHRQSERGRDRDRSPPRYQTDRPAVYQTSATSTTRRDAPFPEARRSGARPPATGPPPPPQPQQQRKYLPYEPGVYTPSSVTSSASARAFEQRRERPVLLPLEGPRGHLPFVPMAPPAVGRRGNVFEDEGYASRESVPAVRSLAPGRYQEGERGEYRR</sequence>
<evidence type="ECO:0000313" key="2">
    <source>
        <dbReference type="EMBL" id="KAK0752926.1"/>
    </source>
</evidence>
<feature type="compositionally biased region" description="Polar residues" evidence="1">
    <location>
        <begin position="191"/>
        <end position="200"/>
    </location>
</feature>
<feature type="compositionally biased region" description="Basic and acidic residues" evidence="1">
    <location>
        <begin position="149"/>
        <end position="160"/>
    </location>
</feature>
<feature type="compositionally biased region" description="Pro residues" evidence="1">
    <location>
        <begin position="167"/>
        <end position="176"/>
    </location>
</feature>
<protein>
    <submittedName>
        <fullName evidence="2">Uncharacterized protein</fullName>
    </submittedName>
</protein>
<reference evidence="2" key="1">
    <citation type="submission" date="2023-06" db="EMBL/GenBank/DDBJ databases">
        <title>Genome-scale phylogeny and comparative genomics of the fungal order Sordariales.</title>
        <authorList>
            <consortium name="Lawrence Berkeley National Laboratory"/>
            <person name="Hensen N."/>
            <person name="Bonometti L."/>
            <person name="Westerberg I."/>
            <person name="Brannstrom I.O."/>
            <person name="Guillou S."/>
            <person name="Cros-Aarteil S."/>
            <person name="Calhoun S."/>
            <person name="Haridas S."/>
            <person name="Kuo A."/>
            <person name="Mondo S."/>
            <person name="Pangilinan J."/>
            <person name="Riley R."/>
            <person name="LaButti K."/>
            <person name="Andreopoulos B."/>
            <person name="Lipzen A."/>
            <person name="Chen C."/>
            <person name="Yanf M."/>
            <person name="Daum C."/>
            <person name="Ng V."/>
            <person name="Clum A."/>
            <person name="Steindorff A."/>
            <person name="Ohm R."/>
            <person name="Martin F."/>
            <person name="Silar P."/>
            <person name="Natvig D."/>
            <person name="Lalanne C."/>
            <person name="Gautier V."/>
            <person name="Ament-velasquez S.L."/>
            <person name="Kruys A."/>
            <person name="Hutchinson M.I."/>
            <person name="Powell A.J."/>
            <person name="Barry K."/>
            <person name="Miller A.N."/>
            <person name="Grigoriev I.V."/>
            <person name="Debuchy R."/>
            <person name="Gladieux P."/>
            <person name="Thoren M.H."/>
            <person name="Johannesson H."/>
        </authorList>
    </citation>
    <scope>NUCLEOTIDE SEQUENCE</scope>
    <source>
        <strain evidence="2">SMH3187-1</strain>
    </source>
</reference>
<feature type="region of interest" description="Disordered" evidence="1">
    <location>
        <begin position="244"/>
        <end position="272"/>
    </location>
</feature>
<dbReference type="EMBL" id="JAUKUD010000001">
    <property type="protein sequence ID" value="KAK0752926.1"/>
    <property type="molecule type" value="Genomic_DNA"/>
</dbReference>
<feature type="region of interest" description="Disordered" evidence="1">
    <location>
        <begin position="1"/>
        <end position="70"/>
    </location>
</feature>
<dbReference type="AlphaFoldDB" id="A0AA40KBM6"/>
<proteinExistence type="predicted"/>
<evidence type="ECO:0000313" key="3">
    <source>
        <dbReference type="Proteomes" id="UP001172155"/>
    </source>
</evidence>